<feature type="region of interest" description="Disordered" evidence="3">
    <location>
        <begin position="1011"/>
        <end position="1049"/>
    </location>
</feature>
<protein>
    <recommendedName>
        <fullName evidence="4">Transcription initiation factor TFIID subunit 1 histone acetyltransferase domain-containing protein</fullName>
    </recommendedName>
</protein>
<dbReference type="PANTHER" id="PTHR13900">
    <property type="entry name" value="TRANSCRIPTION INITIATION FACTOR TFIID"/>
    <property type="match status" value="1"/>
</dbReference>
<dbReference type="InterPro" id="IPR022591">
    <property type="entry name" value="TAF1_HAT_dom"/>
</dbReference>
<feature type="compositionally biased region" description="Acidic residues" evidence="3">
    <location>
        <begin position="800"/>
        <end position="818"/>
    </location>
</feature>
<evidence type="ECO:0000313" key="6">
    <source>
        <dbReference type="Proteomes" id="UP001470230"/>
    </source>
</evidence>
<evidence type="ECO:0000256" key="3">
    <source>
        <dbReference type="SAM" id="MobiDB-lite"/>
    </source>
</evidence>
<organism evidence="5 6">
    <name type="scientific">Tritrichomonas musculus</name>
    <dbReference type="NCBI Taxonomy" id="1915356"/>
    <lineage>
        <taxon>Eukaryota</taxon>
        <taxon>Metamonada</taxon>
        <taxon>Parabasalia</taxon>
        <taxon>Tritrichomonadida</taxon>
        <taxon>Tritrichomonadidae</taxon>
        <taxon>Tritrichomonas</taxon>
    </lineage>
</organism>
<proteinExistence type="predicted"/>
<keyword evidence="2" id="KW-0539">Nucleus</keyword>
<evidence type="ECO:0000313" key="5">
    <source>
        <dbReference type="EMBL" id="KAK8887044.1"/>
    </source>
</evidence>
<feature type="compositionally biased region" description="Low complexity" evidence="3">
    <location>
        <begin position="1013"/>
        <end position="1038"/>
    </location>
</feature>
<accession>A0ABR2K7J0</accession>
<gene>
    <name evidence="5" type="ORF">M9Y10_038080</name>
</gene>
<feature type="compositionally biased region" description="Polar residues" evidence="3">
    <location>
        <begin position="74"/>
        <end position="87"/>
    </location>
</feature>
<reference evidence="5 6" key="1">
    <citation type="submission" date="2024-04" db="EMBL/GenBank/DDBJ databases">
        <title>Tritrichomonas musculus Genome.</title>
        <authorList>
            <person name="Alves-Ferreira E."/>
            <person name="Grigg M."/>
            <person name="Lorenzi H."/>
            <person name="Galac M."/>
        </authorList>
    </citation>
    <scope>NUCLEOTIDE SEQUENCE [LARGE SCALE GENOMIC DNA]</scope>
    <source>
        <strain evidence="5 6">EAF2021</strain>
    </source>
</reference>
<comment type="subcellular location">
    <subcellularLocation>
        <location evidence="1">Nucleus</location>
    </subcellularLocation>
</comment>
<feature type="region of interest" description="Disordered" evidence="3">
    <location>
        <begin position="117"/>
        <end position="145"/>
    </location>
</feature>
<dbReference type="Pfam" id="PF12157">
    <property type="entry name" value="DUF3591"/>
    <property type="match status" value="1"/>
</dbReference>
<name>A0ABR2K7J0_9EUKA</name>
<sequence>MNFKISDAICAGDQSASDIQQDFLYKVDQWRKSSQVRKTSRSTRKNTPKQVPDQRNQPFIPAHKIHHASKTNRSKTFSAQSQKLTESSNKKKTDSEIKKFPSFNLANELPIQIIPFSTKKAPDSKTTNQRKIQIPRSTHESRQGRSISNPILRLVDVENQIELLEKKKIEEKKKTEEDHNQFIHQKQIMPQLGKSIISTSSSLKAPVLLSDDIYYSKLVDHGQWSVIWDINKITNVPLILDRSDKYISFTETDISESSKNTIREWNNLNLLSKVPNFYSPMQSNTQTNEDQNIHNSEPALSLELVEPNITDFENFHHPAYNAPLKTEMTITYLPAVKQIKDDSPFINSVESLSAKHGDVYVIEHTVENPPFVLNVGMNSLLITYWFKESENDIPKINEDFKTLKILEPNEQSPFIAQLPRNKPIQSIYCPLYRMPIAKHNQNKTDFLLIKDRFHQKFYIRRFDSIFCAGMLEPLKEVMTPSAKVTQKFQESFMNAILINIFRGTSEFKRRDQVQVTQIQHSYFPDANDQKLRKILKKYAEFNREQGNGFWKFKPNSTINLESEFNQLEVTPEKVCRYQSMLVGKWRLRQNGVNLLTSSPRLYMQIKKLSGERTKLIAEKIELELMKTPWAKTTSFTGAFQSNAIEMQNADGEYVVRKKSRRQKIENPEQAQQNKRKLVGTKADLRTLSLAELDQNLSAAGVTREDLKTMSRWKKVGVLREFQTRKFQDNPNTEDTLIYARGSRNGYKESLKKYKQQYQQTFESNLNFISTPEENNIEKGDFDDGNILDELEIELMHNDQRDEDEDEDEDLFDNEEPSQEEDKSGASKATKPKFQSSGDPKELVPYGICTYPTKIDWAAYGFDPETTQMRPVVKLIRVSLNTTGVDVKVEWIRSPHEIEETRKRPNVFTDIGSQVLNFEESILAERKKQIQDKLRRRNHKKSKNANCNCLGYIPSHTFLLVHEDSNGQFRFQLTPDVVDYINDARRQYENYKNSNHTSDYYGFSSHPKSEKVFSSTSSTSTSASSSSKSSKSSSKSKSSGQPQKKKGNHIFNDELKKILEDSGKDLFPQFYFTKDQQAPSLKAMAMKGENHGFKSVSDFMKDLKQLSDYYIDYYKDKDPSLTKKAEELYSEFKNKVENNYIISKYEEQRKKRALNLHSKKSAEKNPSAK</sequence>
<dbReference type="EMBL" id="JAPFFF010000006">
    <property type="protein sequence ID" value="KAK8887044.1"/>
    <property type="molecule type" value="Genomic_DNA"/>
</dbReference>
<keyword evidence="6" id="KW-1185">Reference proteome</keyword>
<dbReference type="InterPro" id="IPR040240">
    <property type="entry name" value="TAF1"/>
</dbReference>
<comment type="caution">
    <text evidence="5">The sequence shown here is derived from an EMBL/GenBank/DDBJ whole genome shotgun (WGS) entry which is preliminary data.</text>
</comment>
<evidence type="ECO:0000256" key="2">
    <source>
        <dbReference type="ARBA" id="ARBA00023242"/>
    </source>
</evidence>
<feature type="domain" description="Transcription initiation factor TFIID subunit 1 histone acetyltransferase" evidence="4">
    <location>
        <begin position="285"/>
        <end position="714"/>
    </location>
</feature>
<feature type="region of interest" description="Disordered" evidence="3">
    <location>
        <begin position="798"/>
        <end position="841"/>
    </location>
</feature>
<evidence type="ECO:0000259" key="4">
    <source>
        <dbReference type="Pfam" id="PF12157"/>
    </source>
</evidence>
<feature type="compositionally biased region" description="Basic residues" evidence="3">
    <location>
        <begin position="63"/>
        <end position="73"/>
    </location>
</feature>
<feature type="region of interest" description="Disordered" evidence="3">
    <location>
        <begin position="34"/>
        <end position="96"/>
    </location>
</feature>
<feature type="compositionally biased region" description="Basic residues" evidence="3">
    <location>
        <begin position="34"/>
        <end position="47"/>
    </location>
</feature>
<dbReference type="PANTHER" id="PTHR13900:SF0">
    <property type="entry name" value="TRANSCRIPTION INITIATION FACTOR TFIID SUBUNIT 1"/>
    <property type="match status" value="1"/>
</dbReference>
<evidence type="ECO:0000256" key="1">
    <source>
        <dbReference type="ARBA" id="ARBA00004123"/>
    </source>
</evidence>
<dbReference type="Proteomes" id="UP001470230">
    <property type="component" value="Unassembled WGS sequence"/>
</dbReference>